<dbReference type="Pfam" id="PF01400">
    <property type="entry name" value="Astacin"/>
    <property type="match status" value="1"/>
</dbReference>
<feature type="signal peptide" evidence="1">
    <location>
        <begin position="1"/>
        <end position="19"/>
    </location>
</feature>
<dbReference type="OrthoDB" id="9783144at2"/>
<reference evidence="3 4" key="1">
    <citation type="journal article" date="2014" name="Nature">
        <title>Sequential evolution of bacterial morphology by co-option of a developmental regulator.</title>
        <authorList>
            <person name="Jiang C."/>
            <person name="Brown P.J."/>
            <person name="Ducret A."/>
            <person name="Brun Y.V."/>
        </authorList>
    </citation>
    <scope>NUCLEOTIDE SEQUENCE [LARGE SCALE GENOMIC DNA]</scope>
    <source>
        <strain evidence="3 4">DSM 16100</strain>
    </source>
</reference>
<dbReference type="GO" id="GO:0004222">
    <property type="term" value="F:metalloendopeptidase activity"/>
    <property type="evidence" value="ECO:0007669"/>
    <property type="project" value="InterPro"/>
</dbReference>
<dbReference type="GO" id="GO:0008270">
    <property type="term" value="F:zinc ion binding"/>
    <property type="evidence" value="ECO:0007669"/>
    <property type="project" value="InterPro"/>
</dbReference>
<sequence length="266" mass="29996">MKSLAVLTLLFLLPVQVRAAAVQEGTKPWPQATVPYHFDAVLLKTAGASGKDCTGWKRWKSATGAYKACKAMDAWTAATGVRFVHDERGLDGLYIVHDADATNATLGHLPMVNRIQIEPRASYGSVLHEFGHVLGLMHEHQRPDRDAYVRLEPFLQTYLNDCGVSLSAVCRDVRNAFPKVKVQMSSDYDPCSNMHYLANQTPRHREDKRWNRIFTLTAKGQEALKTCRTQFSSLPERCRKVGQKCDLSKDDAAIVHRFQRVETFVH</sequence>
<dbReference type="STRING" id="1121022.GCA_000376105_03939"/>
<name>V4PCV4_9CAUL</name>
<dbReference type="InterPro" id="IPR024079">
    <property type="entry name" value="MetalloPept_cat_dom_sf"/>
</dbReference>
<protein>
    <recommendedName>
        <fullName evidence="2">Peptidase metallopeptidase domain-containing protein</fullName>
    </recommendedName>
</protein>
<evidence type="ECO:0000313" key="3">
    <source>
        <dbReference type="EMBL" id="ESQ84964.1"/>
    </source>
</evidence>
<dbReference type="SUPFAM" id="SSF55486">
    <property type="entry name" value="Metalloproteases ('zincins'), catalytic domain"/>
    <property type="match status" value="1"/>
</dbReference>
<evidence type="ECO:0000313" key="4">
    <source>
        <dbReference type="Proteomes" id="UP000017837"/>
    </source>
</evidence>
<gene>
    <name evidence="3" type="ORF">ABENE_19290</name>
</gene>
<accession>V4PCV4</accession>
<dbReference type="PRINTS" id="PR00480">
    <property type="entry name" value="ASTACIN"/>
</dbReference>
<organism evidence="3 4">
    <name type="scientific">Asticcacaulis benevestitus DSM 16100 = ATCC BAA-896</name>
    <dbReference type="NCBI Taxonomy" id="1121022"/>
    <lineage>
        <taxon>Bacteria</taxon>
        <taxon>Pseudomonadati</taxon>
        <taxon>Pseudomonadota</taxon>
        <taxon>Alphaproteobacteria</taxon>
        <taxon>Caulobacterales</taxon>
        <taxon>Caulobacteraceae</taxon>
        <taxon>Asticcacaulis</taxon>
    </lineage>
</organism>
<dbReference type="InterPro" id="IPR001506">
    <property type="entry name" value="Peptidase_M12A"/>
</dbReference>
<dbReference type="PATRIC" id="fig|1121022.4.peg.3953"/>
<evidence type="ECO:0000256" key="1">
    <source>
        <dbReference type="SAM" id="SignalP"/>
    </source>
</evidence>
<dbReference type="PANTHER" id="PTHR10127">
    <property type="entry name" value="DISCOIDIN, CUB, EGF, LAMININ , AND ZINC METALLOPROTEASE DOMAIN CONTAINING"/>
    <property type="match status" value="1"/>
</dbReference>
<feature type="domain" description="Peptidase metallopeptidase" evidence="2">
    <location>
        <begin position="25"/>
        <end position="164"/>
    </location>
</feature>
<dbReference type="RefSeq" id="WP_018083623.1">
    <property type="nucleotide sequence ID" value="NZ_AQWM01000038.1"/>
</dbReference>
<keyword evidence="4" id="KW-1185">Reference proteome</keyword>
<dbReference type="AlphaFoldDB" id="V4PCV4"/>
<dbReference type="Proteomes" id="UP000017837">
    <property type="component" value="Unassembled WGS sequence"/>
</dbReference>
<proteinExistence type="predicted"/>
<dbReference type="InterPro" id="IPR006026">
    <property type="entry name" value="Peptidase_Metallo"/>
</dbReference>
<feature type="chain" id="PRO_5004723592" description="Peptidase metallopeptidase domain-containing protein" evidence="1">
    <location>
        <begin position="20"/>
        <end position="266"/>
    </location>
</feature>
<dbReference type="PANTHER" id="PTHR10127:SF850">
    <property type="entry name" value="METALLOENDOPEPTIDASE"/>
    <property type="match status" value="1"/>
</dbReference>
<comment type="caution">
    <text evidence="3">The sequence shown here is derived from an EMBL/GenBank/DDBJ whole genome shotgun (WGS) entry which is preliminary data.</text>
</comment>
<dbReference type="GO" id="GO:0006508">
    <property type="term" value="P:proteolysis"/>
    <property type="evidence" value="ECO:0007669"/>
    <property type="project" value="InterPro"/>
</dbReference>
<dbReference type="Gene3D" id="3.40.390.10">
    <property type="entry name" value="Collagenase (Catalytic Domain)"/>
    <property type="match status" value="1"/>
</dbReference>
<dbReference type="EMBL" id="AWGB01000062">
    <property type="protein sequence ID" value="ESQ84964.1"/>
    <property type="molecule type" value="Genomic_DNA"/>
</dbReference>
<dbReference type="SMART" id="SM00235">
    <property type="entry name" value="ZnMc"/>
    <property type="match status" value="1"/>
</dbReference>
<keyword evidence="1" id="KW-0732">Signal</keyword>
<evidence type="ECO:0000259" key="2">
    <source>
        <dbReference type="SMART" id="SM00235"/>
    </source>
</evidence>